<keyword evidence="2" id="KW-1185">Reference proteome</keyword>
<dbReference type="EMBL" id="FMZQ01000007">
    <property type="protein sequence ID" value="SDC87414.1"/>
    <property type="molecule type" value="Genomic_DNA"/>
</dbReference>
<protein>
    <submittedName>
        <fullName evidence="1">TPR repeat</fullName>
    </submittedName>
</protein>
<name>A0A1G6Q664_9GAMM</name>
<dbReference type="SMART" id="SM00671">
    <property type="entry name" value="SEL1"/>
    <property type="match status" value="3"/>
</dbReference>
<proteinExistence type="predicted"/>
<dbReference type="Gene3D" id="1.25.40.10">
    <property type="entry name" value="Tetratricopeptide repeat domain"/>
    <property type="match status" value="1"/>
</dbReference>
<sequence>MNLRAVWIVVGSVVVGGCSLKEPVPYTYVDPDPVYREPADYTIIEPAEQVQSAYREPVEVSDPTSQIEGSVTVVGGEEMTPLAISQALRDAKAAQSSGDVALMMSLLEQAATLGSLQAHYELARHLMSGDAGEKNPARAIEHLRLADEMGYGQATRVLAWLYLKGEVVPLDLAQGQSLMEKAATTSVRAKREAGLLYANIYQPNLNDPTKGAAYLEEAYASGDPEAAYFLFGLLSKSSQPSAAEALDFAANAGHPKALFLKAQNELATGDRVTAGDLMKRAALTGDAEAMYQYATNVQIGNFPSLESDLEAYVWYSIAASRGHARAKQELAAIAGVRTILDHEQPGVIDQAVADTSALIAPWRKQ</sequence>
<dbReference type="InterPro" id="IPR006597">
    <property type="entry name" value="Sel1-like"/>
</dbReference>
<dbReference type="PANTHER" id="PTHR11102:SF160">
    <property type="entry name" value="ERAD-ASSOCIATED E3 UBIQUITIN-PROTEIN LIGASE COMPONENT HRD3"/>
    <property type="match status" value="1"/>
</dbReference>
<dbReference type="InterPro" id="IPR011990">
    <property type="entry name" value="TPR-like_helical_dom_sf"/>
</dbReference>
<dbReference type="InterPro" id="IPR050767">
    <property type="entry name" value="Sel1_AlgK"/>
</dbReference>
<organism evidence="1 2">
    <name type="scientific">Ectopseudomonas chengduensis</name>
    <dbReference type="NCBI Taxonomy" id="489632"/>
    <lineage>
        <taxon>Bacteria</taxon>
        <taxon>Pseudomonadati</taxon>
        <taxon>Pseudomonadota</taxon>
        <taxon>Gammaproteobacteria</taxon>
        <taxon>Pseudomonadales</taxon>
        <taxon>Pseudomonadaceae</taxon>
        <taxon>Ectopseudomonas</taxon>
    </lineage>
</organism>
<reference evidence="2" key="1">
    <citation type="submission" date="2016-10" db="EMBL/GenBank/DDBJ databases">
        <authorList>
            <person name="Varghese N."/>
            <person name="Submissions S."/>
        </authorList>
    </citation>
    <scope>NUCLEOTIDE SEQUENCE [LARGE SCALE GENOMIC DNA]</scope>
    <source>
        <strain evidence="2">DSM 26382</strain>
    </source>
</reference>
<dbReference type="Proteomes" id="UP000199467">
    <property type="component" value="Unassembled WGS sequence"/>
</dbReference>
<evidence type="ECO:0000313" key="2">
    <source>
        <dbReference type="Proteomes" id="UP000199467"/>
    </source>
</evidence>
<dbReference type="SUPFAM" id="SSF81901">
    <property type="entry name" value="HCP-like"/>
    <property type="match status" value="2"/>
</dbReference>
<gene>
    <name evidence="1" type="ORF">SAMN05216576_107258</name>
</gene>
<dbReference type="AlphaFoldDB" id="A0A1G6Q664"/>
<accession>A0A1G6Q664</accession>
<evidence type="ECO:0000313" key="1">
    <source>
        <dbReference type="EMBL" id="SDC87414.1"/>
    </source>
</evidence>
<dbReference type="PROSITE" id="PS51257">
    <property type="entry name" value="PROKAR_LIPOPROTEIN"/>
    <property type="match status" value="1"/>
</dbReference>
<dbReference type="Pfam" id="PF08238">
    <property type="entry name" value="Sel1"/>
    <property type="match status" value="4"/>
</dbReference>
<dbReference type="PANTHER" id="PTHR11102">
    <property type="entry name" value="SEL-1-LIKE PROTEIN"/>
    <property type="match status" value="1"/>
</dbReference>